<dbReference type="EMBL" id="CP042304">
    <property type="protein sequence ID" value="QDZ10402.1"/>
    <property type="molecule type" value="Genomic_DNA"/>
</dbReference>
<dbReference type="OrthoDB" id="8820484at2"/>
<keyword evidence="1" id="KW-0812">Transmembrane</keyword>
<keyword evidence="1" id="KW-1133">Transmembrane helix</keyword>
<evidence type="ECO:0000256" key="1">
    <source>
        <dbReference type="SAM" id="Phobius"/>
    </source>
</evidence>
<protein>
    <recommendedName>
        <fullName evidence="4">Permease</fullName>
    </recommendedName>
</protein>
<feature type="transmembrane region" description="Helical" evidence="1">
    <location>
        <begin position="159"/>
        <end position="179"/>
    </location>
</feature>
<dbReference type="AlphaFoldDB" id="A0A5B8LSD4"/>
<keyword evidence="3" id="KW-1185">Reference proteome</keyword>
<evidence type="ECO:0000313" key="3">
    <source>
        <dbReference type="Proteomes" id="UP000315364"/>
    </source>
</evidence>
<keyword evidence="1" id="KW-0472">Membrane</keyword>
<dbReference type="RefSeq" id="WP_146289198.1">
    <property type="nucleotide sequence ID" value="NZ_CP042304.1"/>
</dbReference>
<reference evidence="2 3" key="1">
    <citation type="submission" date="2019-07" db="EMBL/GenBank/DDBJ databases">
        <title>Full genome sequence of Devosia sp. Gsoil 520.</title>
        <authorList>
            <person name="Im W.-T."/>
        </authorList>
    </citation>
    <scope>NUCLEOTIDE SEQUENCE [LARGE SCALE GENOMIC DNA]</scope>
    <source>
        <strain evidence="2 3">Gsoil 520</strain>
    </source>
</reference>
<proteinExistence type="predicted"/>
<dbReference type="KEGG" id="dea:FPZ08_06340"/>
<feature type="transmembrane region" description="Helical" evidence="1">
    <location>
        <begin position="13"/>
        <end position="33"/>
    </location>
</feature>
<organism evidence="2 3">
    <name type="scientific">Devosia ginsengisoli</name>
    <dbReference type="NCBI Taxonomy" id="400770"/>
    <lineage>
        <taxon>Bacteria</taxon>
        <taxon>Pseudomonadati</taxon>
        <taxon>Pseudomonadota</taxon>
        <taxon>Alphaproteobacteria</taxon>
        <taxon>Hyphomicrobiales</taxon>
        <taxon>Devosiaceae</taxon>
        <taxon>Devosia</taxon>
    </lineage>
</organism>
<feature type="transmembrane region" description="Helical" evidence="1">
    <location>
        <begin position="54"/>
        <end position="77"/>
    </location>
</feature>
<name>A0A5B8LSD4_9HYPH</name>
<gene>
    <name evidence="2" type="ORF">FPZ08_06340</name>
</gene>
<feature type="transmembrane region" description="Helical" evidence="1">
    <location>
        <begin position="97"/>
        <end position="116"/>
    </location>
</feature>
<sequence>MDFLKLLKSIEELLYELVTWIVFYPLTVVKVLVRPVPMMAYAEAELRDDVDEQYADTVSPPIALLITLFLVHTLEAIVPRTGAAAIPGLLADDNNLIAFRAVAFSIFPLLLAIVYLRQRGTKLTRSSLRPGFYAQCYVALPFVIAFTIGGMIATRGQPVIGLLLMGAGYVWYVAVQTIWQSRDGKVGPVMACLAAIGATLAATAGLVAVTAITGFAIGMVKVP</sequence>
<accession>A0A5B8LSD4</accession>
<feature type="transmembrane region" description="Helical" evidence="1">
    <location>
        <begin position="136"/>
        <end position="153"/>
    </location>
</feature>
<feature type="transmembrane region" description="Helical" evidence="1">
    <location>
        <begin position="191"/>
        <end position="217"/>
    </location>
</feature>
<dbReference type="Proteomes" id="UP000315364">
    <property type="component" value="Chromosome"/>
</dbReference>
<evidence type="ECO:0008006" key="4">
    <source>
        <dbReference type="Google" id="ProtNLM"/>
    </source>
</evidence>
<evidence type="ECO:0000313" key="2">
    <source>
        <dbReference type="EMBL" id="QDZ10402.1"/>
    </source>
</evidence>